<organism evidence="10 11">
    <name type="scientific">Candidatus Korobacter versatilis</name>
    <dbReference type="NCBI Taxonomy" id="658062"/>
    <lineage>
        <taxon>Bacteria</taxon>
        <taxon>Pseudomonadati</taxon>
        <taxon>Acidobacteriota</taxon>
        <taxon>Terriglobia</taxon>
        <taxon>Terriglobales</taxon>
        <taxon>Candidatus Korobacteraceae</taxon>
        <taxon>Candidatus Korobacter</taxon>
    </lineage>
</organism>
<evidence type="ECO:0000256" key="7">
    <source>
        <dbReference type="SAM" id="Phobius"/>
    </source>
</evidence>
<keyword evidence="5 7" id="KW-0472">Membrane</keyword>
<dbReference type="Pfam" id="PF12704">
    <property type="entry name" value="MacB_PCD"/>
    <property type="match status" value="1"/>
</dbReference>
<name>A0A932EPZ6_9BACT</name>
<dbReference type="AlphaFoldDB" id="A0A932EPZ6"/>
<evidence type="ECO:0000256" key="6">
    <source>
        <dbReference type="ARBA" id="ARBA00038076"/>
    </source>
</evidence>
<dbReference type="InterPro" id="IPR003838">
    <property type="entry name" value="ABC3_permease_C"/>
</dbReference>
<comment type="subcellular location">
    <subcellularLocation>
        <location evidence="1">Cell membrane</location>
        <topology evidence="1">Multi-pass membrane protein</topology>
    </subcellularLocation>
</comment>
<feature type="domain" description="MacB-like periplasmic core" evidence="9">
    <location>
        <begin position="13"/>
        <end position="205"/>
    </location>
</feature>
<gene>
    <name evidence="10" type="ORF">HYX28_01895</name>
</gene>
<dbReference type="PANTHER" id="PTHR30572:SF4">
    <property type="entry name" value="ABC TRANSPORTER PERMEASE YTRF"/>
    <property type="match status" value="1"/>
</dbReference>
<evidence type="ECO:0000256" key="1">
    <source>
        <dbReference type="ARBA" id="ARBA00004651"/>
    </source>
</evidence>
<keyword evidence="2" id="KW-1003">Cell membrane</keyword>
<dbReference type="GO" id="GO:0005886">
    <property type="term" value="C:plasma membrane"/>
    <property type="evidence" value="ECO:0007669"/>
    <property type="project" value="UniProtKB-SubCell"/>
</dbReference>
<reference evidence="10" key="1">
    <citation type="submission" date="2020-07" db="EMBL/GenBank/DDBJ databases">
        <title>Huge and variable diversity of episymbiotic CPR bacteria and DPANN archaea in groundwater ecosystems.</title>
        <authorList>
            <person name="He C.Y."/>
            <person name="Keren R."/>
            <person name="Whittaker M."/>
            <person name="Farag I.F."/>
            <person name="Doudna J."/>
            <person name="Cate J.H.D."/>
            <person name="Banfield J.F."/>
        </authorList>
    </citation>
    <scope>NUCLEOTIDE SEQUENCE</scope>
    <source>
        <strain evidence="10">NC_groundwater_580_Pr5_B-0.1um_64_19</strain>
    </source>
</reference>
<sequence>MMLRSALRDRSRSVLAMVAVVVAAGVSTALLNLYSDLDAKLHTEFRRYGANVVMSTPDGFAPETLQQVEASLPAGSVAAPFVYAVAKASDQSSVIVAATDFARAKRLDGWWSVSAWPQRPGEALVGIRARKNLSHNGAGFDLNYGGKPHHVEVAGTLQTGGDEDSRVYLSLADLMQWTSLQPNVLEIAVPGSAAEVERVAARLRAMVPGARVEPVRQIVEAEANVLGKTRGVLLGALVVVILLATMCLLATLTTSVLDRRKDFAVMRALGATRGMVHVLFLAEISMFASIGCVVGMLLGMGLSAWIGQVNFQSAVTPRWSVLPMVLAGTLLVAAIAAALPMVLLGRAQPAALLRGE</sequence>
<dbReference type="Proteomes" id="UP000779809">
    <property type="component" value="Unassembled WGS sequence"/>
</dbReference>
<keyword evidence="4 7" id="KW-1133">Transmembrane helix</keyword>
<accession>A0A932EPZ6</accession>
<feature type="transmembrane region" description="Helical" evidence="7">
    <location>
        <begin position="278"/>
        <end position="307"/>
    </location>
</feature>
<evidence type="ECO:0000313" key="11">
    <source>
        <dbReference type="Proteomes" id="UP000779809"/>
    </source>
</evidence>
<feature type="transmembrane region" description="Helical" evidence="7">
    <location>
        <begin position="232"/>
        <end position="257"/>
    </location>
</feature>
<evidence type="ECO:0000256" key="3">
    <source>
        <dbReference type="ARBA" id="ARBA00022692"/>
    </source>
</evidence>
<protein>
    <submittedName>
        <fullName evidence="10">ABC transporter permease</fullName>
    </submittedName>
</protein>
<feature type="domain" description="ABC3 transporter permease C-terminal" evidence="8">
    <location>
        <begin position="236"/>
        <end position="344"/>
    </location>
</feature>
<evidence type="ECO:0000256" key="5">
    <source>
        <dbReference type="ARBA" id="ARBA00023136"/>
    </source>
</evidence>
<evidence type="ECO:0000256" key="4">
    <source>
        <dbReference type="ARBA" id="ARBA00022989"/>
    </source>
</evidence>
<dbReference type="Pfam" id="PF02687">
    <property type="entry name" value="FtsX"/>
    <property type="match status" value="1"/>
</dbReference>
<keyword evidence="3 7" id="KW-0812">Transmembrane</keyword>
<dbReference type="PANTHER" id="PTHR30572">
    <property type="entry name" value="MEMBRANE COMPONENT OF TRANSPORTER-RELATED"/>
    <property type="match status" value="1"/>
</dbReference>
<comment type="caution">
    <text evidence="10">The sequence shown here is derived from an EMBL/GenBank/DDBJ whole genome shotgun (WGS) entry which is preliminary data.</text>
</comment>
<dbReference type="InterPro" id="IPR025857">
    <property type="entry name" value="MacB_PCD"/>
</dbReference>
<dbReference type="GO" id="GO:0022857">
    <property type="term" value="F:transmembrane transporter activity"/>
    <property type="evidence" value="ECO:0007669"/>
    <property type="project" value="TreeGrafter"/>
</dbReference>
<dbReference type="InterPro" id="IPR050250">
    <property type="entry name" value="Macrolide_Exporter_MacB"/>
</dbReference>
<evidence type="ECO:0000259" key="8">
    <source>
        <dbReference type="Pfam" id="PF02687"/>
    </source>
</evidence>
<feature type="transmembrane region" description="Helical" evidence="7">
    <location>
        <begin position="319"/>
        <end position="344"/>
    </location>
</feature>
<comment type="similarity">
    <text evidence="6">Belongs to the ABC-4 integral membrane protein family.</text>
</comment>
<evidence type="ECO:0000313" key="10">
    <source>
        <dbReference type="EMBL" id="MBI2677515.1"/>
    </source>
</evidence>
<proteinExistence type="inferred from homology"/>
<evidence type="ECO:0000259" key="9">
    <source>
        <dbReference type="Pfam" id="PF12704"/>
    </source>
</evidence>
<dbReference type="EMBL" id="JACPNR010000004">
    <property type="protein sequence ID" value="MBI2677515.1"/>
    <property type="molecule type" value="Genomic_DNA"/>
</dbReference>
<evidence type="ECO:0000256" key="2">
    <source>
        <dbReference type="ARBA" id="ARBA00022475"/>
    </source>
</evidence>